<dbReference type="AlphaFoldDB" id="A0A5R9GMM4"/>
<proteinExistence type="predicted"/>
<name>A0A5R9GMM4_9PROT</name>
<keyword evidence="1" id="KW-0732">Signal</keyword>
<evidence type="ECO:0000313" key="2">
    <source>
        <dbReference type="EMBL" id="TLS65683.1"/>
    </source>
</evidence>
<sequence length="365" mass="39985">MKATIKSIAALAMFAFAAPAAFAGGVNVYDDGESKLKLSGKVFVDGTSFKSDQTVAGTTTTLSKTQGFNLGRAYLTAKYYFDKNWMMRVTTDAALENGAGLGKRTNVFVKYAYVEGKLYGKALELRLGISHNPWIDYEQGLWKHRYFTKVTADQFGYDDSADIGVGFKGELLDGMAEYWVTAVNGGGYGNISQSNGLDYKSRLSIFPIEGLTIDLGYNNGFRGKKTFVNNVSTNPLKQSMYQIMVTYGAKDYRVGVNYIANQDKAKNLVDAKTMAAWGWVNVGSGVGLVARYEQEKSNTFTALGAKVTGQPKQVRTRYAAGISYDPVKHVNLTLGYISDKTTARANVTGDSAKTTQFGLWSEFKY</sequence>
<feature type="signal peptide" evidence="1">
    <location>
        <begin position="1"/>
        <end position="23"/>
    </location>
</feature>
<organism evidence="2 3">
    <name type="scientific">Mariprofundus erugo</name>
    <dbReference type="NCBI Taxonomy" id="2528639"/>
    <lineage>
        <taxon>Bacteria</taxon>
        <taxon>Pseudomonadati</taxon>
        <taxon>Pseudomonadota</taxon>
        <taxon>Candidatius Mariprofundia</taxon>
        <taxon>Mariprofundales</taxon>
        <taxon>Mariprofundaceae</taxon>
        <taxon>Mariprofundus</taxon>
    </lineage>
</organism>
<protein>
    <recommendedName>
        <fullName evidence="4">Porin</fullName>
    </recommendedName>
</protein>
<evidence type="ECO:0000313" key="3">
    <source>
        <dbReference type="Proteomes" id="UP000306585"/>
    </source>
</evidence>
<evidence type="ECO:0008006" key="4">
    <source>
        <dbReference type="Google" id="ProtNLM"/>
    </source>
</evidence>
<dbReference type="Proteomes" id="UP000306585">
    <property type="component" value="Unassembled WGS sequence"/>
</dbReference>
<feature type="chain" id="PRO_5024355500" description="Porin" evidence="1">
    <location>
        <begin position="24"/>
        <end position="365"/>
    </location>
</feature>
<dbReference type="InterPro" id="IPR023614">
    <property type="entry name" value="Porin_dom_sf"/>
</dbReference>
<keyword evidence="3" id="KW-1185">Reference proteome</keyword>
<comment type="caution">
    <text evidence="2">The sequence shown here is derived from an EMBL/GenBank/DDBJ whole genome shotgun (WGS) entry which is preliminary data.</text>
</comment>
<dbReference type="EMBL" id="VBRY01000013">
    <property type="protein sequence ID" value="TLS65683.1"/>
    <property type="molecule type" value="Genomic_DNA"/>
</dbReference>
<reference evidence="2 3" key="1">
    <citation type="journal article" date="2019" name="Appl. Environ. Microbiol.">
        <title>Environmental Evidence and Genomic Insight of Iron-oxidizing Bacteria Preference Towards More Corrosion Resistant Stainless Steel at Higher Salinities.</title>
        <authorList>
            <person name="Garrison C.E."/>
            <person name="Price K.A."/>
            <person name="Field E.K."/>
        </authorList>
    </citation>
    <scope>NUCLEOTIDE SEQUENCE [LARGE SCALE GENOMIC DNA]</scope>
    <source>
        <strain evidence="2 3">P3</strain>
    </source>
</reference>
<accession>A0A5R9GMM4</accession>
<evidence type="ECO:0000256" key="1">
    <source>
        <dbReference type="SAM" id="SignalP"/>
    </source>
</evidence>
<dbReference type="SUPFAM" id="SSF56935">
    <property type="entry name" value="Porins"/>
    <property type="match status" value="1"/>
</dbReference>
<dbReference type="Gene3D" id="2.40.160.10">
    <property type="entry name" value="Porin"/>
    <property type="match status" value="1"/>
</dbReference>
<gene>
    <name evidence="2" type="ORF">FEF65_11950</name>
</gene>
<dbReference type="RefSeq" id="WP_138240061.1">
    <property type="nucleotide sequence ID" value="NZ_VBRY01000013.1"/>
</dbReference>